<protein>
    <recommendedName>
        <fullName evidence="1">GBF-interacting protein 1 N-terminal domain-containing protein</fullName>
    </recommendedName>
</protein>
<dbReference type="EMBL" id="PNBA02000012">
    <property type="protein sequence ID" value="KAG6405056.1"/>
    <property type="molecule type" value="Genomic_DNA"/>
</dbReference>
<accession>A0A8X8ZHJ9</accession>
<gene>
    <name evidence="2" type="ORF">SASPL_132638</name>
</gene>
<proteinExistence type="predicted"/>
<keyword evidence="3" id="KW-1185">Reference proteome</keyword>
<organism evidence="2">
    <name type="scientific">Salvia splendens</name>
    <name type="common">Scarlet sage</name>
    <dbReference type="NCBI Taxonomy" id="180675"/>
    <lineage>
        <taxon>Eukaryota</taxon>
        <taxon>Viridiplantae</taxon>
        <taxon>Streptophyta</taxon>
        <taxon>Embryophyta</taxon>
        <taxon>Tracheophyta</taxon>
        <taxon>Spermatophyta</taxon>
        <taxon>Magnoliopsida</taxon>
        <taxon>eudicotyledons</taxon>
        <taxon>Gunneridae</taxon>
        <taxon>Pentapetalae</taxon>
        <taxon>asterids</taxon>
        <taxon>lamiids</taxon>
        <taxon>Lamiales</taxon>
        <taxon>Lamiaceae</taxon>
        <taxon>Nepetoideae</taxon>
        <taxon>Mentheae</taxon>
        <taxon>Salviinae</taxon>
        <taxon>Salvia</taxon>
        <taxon>Salvia subgen. Calosphace</taxon>
        <taxon>core Calosphace</taxon>
    </lineage>
</organism>
<name>A0A8X8ZHJ9_SALSN</name>
<dbReference type="Pfam" id="PF06972">
    <property type="entry name" value="GIP1_N"/>
    <property type="match status" value="1"/>
</dbReference>
<reference evidence="2" key="2">
    <citation type="submission" date="2020-08" db="EMBL/GenBank/DDBJ databases">
        <title>Plant Genome Project.</title>
        <authorList>
            <person name="Zhang R.-G."/>
        </authorList>
    </citation>
    <scope>NUCLEOTIDE SEQUENCE</scope>
    <source>
        <strain evidence="2">Huo1</strain>
        <tissue evidence="2">Leaf</tissue>
    </source>
</reference>
<reference evidence="2" key="1">
    <citation type="submission" date="2018-01" db="EMBL/GenBank/DDBJ databases">
        <authorList>
            <person name="Mao J.F."/>
        </authorList>
    </citation>
    <scope>NUCLEOTIDE SEQUENCE</scope>
    <source>
        <strain evidence="2">Huo1</strain>
        <tissue evidence="2">Leaf</tissue>
    </source>
</reference>
<dbReference type="AlphaFoldDB" id="A0A8X8ZHJ9"/>
<dbReference type="SUPFAM" id="SSF46934">
    <property type="entry name" value="UBA-like"/>
    <property type="match status" value="1"/>
</dbReference>
<evidence type="ECO:0000259" key="1">
    <source>
        <dbReference type="Pfam" id="PF06972"/>
    </source>
</evidence>
<evidence type="ECO:0000313" key="3">
    <source>
        <dbReference type="Proteomes" id="UP000298416"/>
    </source>
</evidence>
<dbReference type="InterPro" id="IPR009060">
    <property type="entry name" value="UBA-like_sf"/>
</dbReference>
<sequence length="72" mass="7706">MSTARESGAAKNGGGLQSIPAASRKMVLSLKEIVNCTEAEIYAALKECNMDPDEAVHRLLSQGLSFPLYPKP</sequence>
<dbReference type="InterPro" id="IPR009719">
    <property type="entry name" value="GIP1_N"/>
</dbReference>
<dbReference type="Gene3D" id="1.10.8.10">
    <property type="entry name" value="DNA helicase RuvA subunit, C-terminal domain"/>
    <property type="match status" value="1"/>
</dbReference>
<comment type="caution">
    <text evidence="2">The sequence shown here is derived from an EMBL/GenBank/DDBJ whole genome shotgun (WGS) entry which is preliminary data.</text>
</comment>
<dbReference type="PANTHER" id="PTHR46445:SF3">
    <property type="entry name" value="RNA POLYMERASE II DEGRADATION FACTOR-LIKE PROTEIN (DUF1296)-RELATED"/>
    <property type="match status" value="1"/>
</dbReference>
<dbReference type="PANTHER" id="PTHR46445">
    <property type="entry name" value="RNA POLYMERASE II DEGRADATION FACTOR-LIKE PROTEIN (DUF1296)"/>
    <property type="match status" value="1"/>
</dbReference>
<evidence type="ECO:0000313" key="2">
    <source>
        <dbReference type="EMBL" id="KAG6405056.1"/>
    </source>
</evidence>
<feature type="domain" description="GBF-interacting protein 1 N-terminal" evidence="1">
    <location>
        <begin position="19"/>
        <end position="62"/>
    </location>
</feature>
<dbReference type="Proteomes" id="UP000298416">
    <property type="component" value="Unassembled WGS sequence"/>
</dbReference>